<keyword evidence="2" id="KW-1133">Transmembrane helix</keyword>
<feature type="transmembrane region" description="Helical" evidence="2">
    <location>
        <begin position="7"/>
        <end position="27"/>
    </location>
</feature>
<evidence type="ECO:0000313" key="4">
    <source>
        <dbReference type="Proteomes" id="UP000284178"/>
    </source>
</evidence>
<keyword evidence="4" id="KW-1185">Reference proteome</keyword>
<accession>A0A412FFS8</accession>
<sequence>MVIRIDYLIYVYMTLCLCMLAYNLFYLGKNKWMQRRTEKQIQNQARRLQRFLLFPEKTSSDVDEKIKKKLKRTHQLVILEGTVETLEQNPLTVKPLQAWLLTLKPVFTELIDVYMKKSVMERSYFAYLVTRFGLCGQTSHDPIASAMIQLTAVSSIYCRENALTALYAHGSIEQIVKAYRVLARHEIEHSRKMVTDGLLEFHGDREQLAEAFWQNWDEFTPHYQVAFIDFIRMVSGNFRETLYPLLSQPETDREVTFAVMRYFRKYPYHPAGDVLRQIVREWAKRDWEYAAIAAASLESYPEMETIKALLIGVQSDNWYVRDNASDSLLRLAKPLAILEMIRQMNDSYGRDMLRYKALSAGLIQLEPETEQLVLSTASDPSLKEESPTVLAGWQRLAGTQSPPASKEALPSLQEWEDEK</sequence>
<dbReference type="RefSeq" id="WP_117896335.1">
    <property type="nucleotide sequence ID" value="NZ_CABJCV010000035.1"/>
</dbReference>
<keyword evidence="2" id="KW-0472">Membrane</keyword>
<name>A0A412FFS8_9FIRM</name>
<dbReference type="InterPro" id="IPR016024">
    <property type="entry name" value="ARM-type_fold"/>
</dbReference>
<organism evidence="3 4">
    <name type="scientific">Holdemania filiformis</name>
    <dbReference type="NCBI Taxonomy" id="61171"/>
    <lineage>
        <taxon>Bacteria</taxon>
        <taxon>Bacillati</taxon>
        <taxon>Bacillota</taxon>
        <taxon>Erysipelotrichia</taxon>
        <taxon>Erysipelotrichales</taxon>
        <taxon>Erysipelotrichaceae</taxon>
        <taxon>Holdemania</taxon>
    </lineage>
</organism>
<evidence type="ECO:0000313" key="3">
    <source>
        <dbReference type="EMBL" id="RGR66956.1"/>
    </source>
</evidence>
<proteinExistence type="predicted"/>
<dbReference type="EMBL" id="QRUP01000035">
    <property type="protein sequence ID" value="RGR66956.1"/>
    <property type="molecule type" value="Genomic_DNA"/>
</dbReference>
<feature type="region of interest" description="Disordered" evidence="1">
    <location>
        <begin position="397"/>
        <end position="419"/>
    </location>
</feature>
<dbReference type="GeneID" id="83017148"/>
<gene>
    <name evidence="3" type="ORF">DWY25_17280</name>
</gene>
<dbReference type="Gene3D" id="1.25.10.10">
    <property type="entry name" value="Leucine-rich Repeat Variant"/>
    <property type="match status" value="1"/>
</dbReference>
<protein>
    <recommendedName>
        <fullName evidence="5">HEAT repeat domain-containing protein</fullName>
    </recommendedName>
</protein>
<keyword evidence="2" id="KW-0812">Transmembrane</keyword>
<dbReference type="InterPro" id="IPR011989">
    <property type="entry name" value="ARM-like"/>
</dbReference>
<evidence type="ECO:0008006" key="5">
    <source>
        <dbReference type="Google" id="ProtNLM"/>
    </source>
</evidence>
<evidence type="ECO:0000256" key="2">
    <source>
        <dbReference type="SAM" id="Phobius"/>
    </source>
</evidence>
<evidence type="ECO:0000256" key="1">
    <source>
        <dbReference type="SAM" id="MobiDB-lite"/>
    </source>
</evidence>
<dbReference type="SUPFAM" id="SSF48371">
    <property type="entry name" value="ARM repeat"/>
    <property type="match status" value="1"/>
</dbReference>
<dbReference type="AlphaFoldDB" id="A0A412FFS8"/>
<comment type="caution">
    <text evidence="3">The sequence shown here is derived from an EMBL/GenBank/DDBJ whole genome shotgun (WGS) entry which is preliminary data.</text>
</comment>
<reference evidence="3 4" key="1">
    <citation type="submission" date="2018-08" db="EMBL/GenBank/DDBJ databases">
        <title>A genome reference for cultivated species of the human gut microbiota.</title>
        <authorList>
            <person name="Zou Y."/>
            <person name="Xue W."/>
            <person name="Luo G."/>
        </authorList>
    </citation>
    <scope>NUCLEOTIDE SEQUENCE [LARGE SCALE GENOMIC DNA]</scope>
    <source>
        <strain evidence="3 4">AF24-29</strain>
    </source>
</reference>
<dbReference type="Proteomes" id="UP000284178">
    <property type="component" value="Unassembled WGS sequence"/>
</dbReference>